<keyword evidence="4 6" id="KW-1133">Transmembrane helix</keyword>
<evidence type="ECO:0000256" key="6">
    <source>
        <dbReference type="SAM" id="Phobius"/>
    </source>
</evidence>
<evidence type="ECO:0000313" key="8">
    <source>
        <dbReference type="EMBL" id="TPW29425.1"/>
    </source>
</evidence>
<comment type="subcellular location">
    <subcellularLocation>
        <location evidence="1">Membrane</location>
        <topology evidence="1">Multi-pass membrane protein</topology>
    </subcellularLocation>
</comment>
<keyword evidence="3 6" id="KW-0812">Transmembrane</keyword>
<sequence length="315" mass="34362">MIEDQNDSSVRGIVLKLLSVLAFLGMQTCIKLAGSGIMPGEVTFFRSFFGIAPIIIYLAWRRELRGAYSTKYPFGHFKRSLLGIISMGMGFYGLMVLPLPETIALGYASPLLSVVFAALLLGEVVRIYRWSAVAIGLFGVMIISWPKLTLFREGGMGSEEALAVVMILAGAALGALAMIQVRKLLATEKGPTIVIYFSSFAALISLLTLPFGWEVLPVRPTVLLIFSGLFGGVGQILLTESYRYADVSTIAPFDYSSMILGIAISYVIFGEFPTMPTLVGSVFVIGAGIFIIYREHSLGLERRRQRSIVPSQNPH</sequence>
<dbReference type="GO" id="GO:0016020">
    <property type="term" value="C:membrane"/>
    <property type="evidence" value="ECO:0007669"/>
    <property type="project" value="UniProtKB-SubCell"/>
</dbReference>
<reference evidence="8 9" key="1">
    <citation type="submission" date="2019-06" db="EMBL/GenBank/DDBJ databases">
        <authorList>
            <person name="Li M."/>
        </authorList>
    </citation>
    <scope>NUCLEOTIDE SEQUENCE [LARGE SCALE GENOMIC DNA]</scope>
    <source>
        <strain evidence="8 9">BGMRC2036</strain>
    </source>
</reference>
<evidence type="ECO:0000256" key="1">
    <source>
        <dbReference type="ARBA" id="ARBA00004141"/>
    </source>
</evidence>
<dbReference type="Proteomes" id="UP000318801">
    <property type="component" value="Unassembled WGS sequence"/>
</dbReference>
<feature type="transmembrane region" description="Helical" evidence="6">
    <location>
        <begin position="128"/>
        <end position="146"/>
    </location>
</feature>
<dbReference type="SUPFAM" id="SSF103481">
    <property type="entry name" value="Multidrug resistance efflux transporter EmrE"/>
    <property type="match status" value="2"/>
</dbReference>
<protein>
    <submittedName>
        <fullName evidence="8">DMT family transporter</fullName>
    </submittedName>
</protein>
<dbReference type="RefSeq" id="WP_141149620.1">
    <property type="nucleotide sequence ID" value="NZ_VHLG01000009.1"/>
</dbReference>
<feature type="transmembrane region" description="Helical" evidence="6">
    <location>
        <begin position="250"/>
        <end position="269"/>
    </location>
</feature>
<evidence type="ECO:0000259" key="7">
    <source>
        <dbReference type="Pfam" id="PF00892"/>
    </source>
</evidence>
<keyword evidence="5 6" id="KW-0472">Membrane</keyword>
<feature type="transmembrane region" description="Helical" evidence="6">
    <location>
        <begin position="161"/>
        <end position="181"/>
    </location>
</feature>
<comment type="similarity">
    <text evidence="2">Belongs to the drug/metabolite transporter (DMT) superfamily. 10 TMS drug/metabolite exporter (DME) (TC 2.A.7.3) family.</text>
</comment>
<organism evidence="8 9">
    <name type="scientific">Martelella alba</name>
    <dbReference type="NCBI Taxonomy" id="2590451"/>
    <lineage>
        <taxon>Bacteria</taxon>
        <taxon>Pseudomonadati</taxon>
        <taxon>Pseudomonadota</taxon>
        <taxon>Alphaproteobacteria</taxon>
        <taxon>Hyphomicrobiales</taxon>
        <taxon>Aurantimonadaceae</taxon>
        <taxon>Martelella</taxon>
    </lineage>
</organism>
<evidence type="ECO:0000256" key="2">
    <source>
        <dbReference type="ARBA" id="ARBA00009853"/>
    </source>
</evidence>
<keyword evidence="9" id="KW-1185">Reference proteome</keyword>
<feature type="transmembrane region" description="Helical" evidence="6">
    <location>
        <begin position="81"/>
        <end position="97"/>
    </location>
</feature>
<feature type="transmembrane region" description="Helical" evidence="6">
    <location>
        <begin position="219"/>
        <end position="238"/>
    </location>
</feature>
<dbReference type="PANTHER" id="PTHR22911">
    <property type="entry name" value="ACYL-MALONYL CONDENSING ENZYME-RELATED"/>
    <property type="match status" value="1"/>
</dbReference>
<accession>A0A506U8Y8</accession>
<feature type="domain" description="EamA" evidence="7">
    <location>
        <begin position="163"/>
        <end position="292"/>
    </location>
</feature>
<dbReference type="OrthoDB" id="8478503at2"/>
<dbReference type="InterPro" id="IPR037185">
    <property type="entry name" value="EmrE-like"/>
</dbReference>
<comment type="caution">
    <text evidence="8">The sequence shown here is derived from an EMBL/GenBank/DDBJ whole genome shotgun (WGS) entry which is preliminary data.</text>
</comment>
<feature type="domain" description="EamA" evidence="7">
    <location>
        <begin position="11"/>
        <end position="144"/>
    </location>
</feature>
<proteinExistence type="inferred from homology"/>
<dbReference type="PANTHER" id="PTHR22911:SF6">
    <property type="entry name" value="SOLUTE CARRIER FAMILY 35 MEMBER G1"/>
    <property type="match status" value="1"/>
</dbReference>
<gene>
    <name evidence="8" type="ORF">FJU08_13885</name>
</gene>
<dbReference type="InterPro" id="IPR000620">
    <property type="entry name" value="EamA_dom"/>
</dbReference>
<feature type="transmembrane region" description="Helical" evidence="6">
    <location>
        <begin position="103"/>
        <end position="121"/>
    </location>
</feature>
<evidence type="ECO:0000256" key="3">
    <source>
        <dbReference type="ARBA" id="ARBA00022692"/>
    </source>
</evidence>
<feature type="transmembrane region" description="Helical" evidence="6">
    <location>
        <begin position="43"/>
        <end position="60"/>
    </location>
</feature>
<feature type="transmembrane region" description="Helical" evidence="6">
    <location>
        <begin position="275"/>
        <end position="293"/>
    </location>
</feature>
<evidence type="ECO:0000313" key="9">
    <source>
        <dbReference type="Proteomes" id="UP000318801"/>
    </source>
</evidence>
<dbReference type="Pfam" id="PF00892">
    <property type="entry name" value="EamA"/>
    <property type="match status" value="2"/>
</dbReference>
<dbReference type="AlphaFoldDB" id="A0A506U8Y8"/>
<evidence type="ECO:0000256" key="5">
    <source>
        <dbReference type="ARBA" id="ARBA00023136"/>
    </source>
</evidence>
<evidence type="ECO:0000256" key="4">
    <source>
        <dbReference type="ARBA" id="ARBA00022989"/>
    </source>
</evidence>
<name>A0A506U8Y8_9HYPH</name>
<feature type="transmembrane region" description="Helical" evidence="6">
    <location>
        <begin position="12"/>
        <end position="37"/>
    </location>
</feature>
<feature type="transmembrane region" description="Helical" evidence="6">
    <location>
        <begin position="193"/>
        <end position="213"/>
    </location>
</feature>
<dbReference type="EMBL" id="VHLG01000009">
    <property type="protein sequence ID" value="TPW29425.1"/>
    <property type="molecule type" value="Genomic_DNA"/>
</dbReference>